<dbReference type="Gene3D" id="3.40.50.720">
    <property type="entry name" value="NAD(P)-binding Rossmann-like Domain"/>
    <property type="match status" value="1"/>
</dbReference>
<evidence type="ECO:0000256" key="1">
    <source>
        <dbReference type="ARBA" id="ARBA00006484"/>
    </source>
</evidence>
<dbReference type="PANTHER" id="PTHR42760:SF115">
    <property type="entry name" value="3-OXOACYL-[ACYL-CARRIER-PROTEIN] REDUCTASE FABG"/>
    <property type="match status" value="1"/>
</dbReference>
<dbReference type="PROSITE" id="PS00061">
    <property type="entry name" value="ADH_SHORT"/>
    <property type="match status" value="1"/>
</dbReference>
<comment type="similarity">
    <text evidence="1">Belongs to the short-chain dehydrogenases/reductases (SDR) family.</text>
</comment>
<dbReference type="Proteomes" id="UP001596270">
    <property type="component" value="Unassembled WGS sequence"/>
</dbReference>
<accession>A0ABW1U0V2</accession>
<dbReference type="EC" id="1.1.1.-" evidence="3"/>
<dbReference type="CDD" id="cd05233">
    <property type="entry name" value="SDR_c"/>
    <property type="match status" value="1"/>
</dbReference>
<dbReference type="SUPFAM" id="SSF51735">
    <property type="entry name" value="NAD(P)-binding Rossmann-fold domains"/>
    <property type="match status" value="1"/>
</dbReference>
<keyword evidence="2 3" id="KW-0560">Oxidoreductase</keyword>
<name>A0ABW1U0V2_9BURK</name>
<dbReference type="RefSeq" id="WP_371439234.1">
    <property type="nucleotide sequence ID" value="NZ_JBHSRS010000080.1"/>
</dbReference>
<proteinExistence type="inferred from homology"/>
<evidence type="ECO:0000256" key="2">
    <source>
        <dbReference type="ARBA" id="ARBA00023002"/>
    </source>
</evidence>
<dbReference type="PANTHER" id="PTHR42760">
    <property type="entry name" value="SHORT-CHAIN DEHYDROGENASES/REDUCTASES FAMILY MEMBER"/>
    <property type="match status" value="1"/>
</dbReference>
<sequence>MNDVKTDSKGAVVVTGAAQGIGYAIAERFAALGQRVVIADLRGSEAAAQKLSHGALGFDVNVGNAAQVDAMMAFAAEQCGGVSVLVNNAGIYTSLTKRPFEEIDPEEWRQVFNVNVEGVWFCCRAAARYMKPAGNGNIVNIASAVVSKGTAGFLHYVASKAAVAAMTRTLARELAPFGVRVNTVSPGFTQSDGVLAGGAAREKQSADIRLQRLVQRDIAPDDIAGAVLYLAGPDAGMLTGQNMVVDGGMTMN</sequence>
<keyword evidence="4" id="KW-1185">Reference proteome</keyword>
<dbReference type="InterPro" id="IPR036291">
    <property type="entry name" value="NAD(P)-bd_dom_sf"/>
</dbReference>
<dbReference type="InterPro" id="IPR002347">
    <property type="entry name" value="SDR_fam"/>
</dbReference>
<dbReference type="PRINTS" id="PR00080">
    <property type="entry name" value="SDRFAMILY"/>
</dbReference>
<protein>
    <submittedName>
        <fullName evidence="3">SDR family NAD(P)-dependent oxidoreductase</fullName>
        <ecNumber evidence="3">1.1.1.-</ecNumber>
    </submittedName>
</protein>
<dbReference type="GO" id="GO:0016491">
    <property type="term" value="F:oxidoreductase activity"/>
    <property type="evidence" value="ECO:0007669"/>
    <property type="project" value="UniProtKB-KW"/>
</dbReference>
<dbReference type="EMBL" id="JBHSRS010000080">
    <property type="protein sequence ID" value="MFC6282808.1"/>
    <property type="molecule type" value="Genomic_DNA"/>
</dbReference>
<reference evidence="4" key="1">
    <citation type="journal article" date="2019" name="Int. J. Syst. Evol. Microbiol.">
        <title>The Global Catalogue of Microorganisms (GCM) 10K type strain sequencing project: providing services to taxonomists for standard genome sequencing and annotation.</title>
        <authorList>
            <consortium name="The Broad Institute Genomics Platform"/>
            <consortium name="The Broad Institute Genome Sequencing Center for Infectious Disease"/>
            <person name="Wu L."/>
            <person name="Ma J."/>
        </authorList>
    </citation>
    <scope>NUCLEOTIDE SEQUENCE [LARGE SCALE GENOMIC DNA]</scope>
    <source>
        <strain evidence="4">CCUG 39402</strain>
    </source>
</reference>
<dbReference type="InterPro" id="IPR020904">
    <property type="entry name" value="Sc_DH/Rdtase_CS"/>
</dbReference>
<dbReference type="PRINTS" id="PR00081">
    <property type="entry name" value="GDHRDH"/>
</dbReference>
<evidence type="ECO:0000313" key="3">
    <source>
        <dbReference type="EMBL" id="MFC6282808.1"/>
    </source>
</evidence>
<evidence type="ECO:0000313" key="4">
    <source>
        <dbReference type="Proteomes" id="UP001596270"/>
    </source>
</evidence>
<gene>
    <name evidence="3" type="ORF">ACFQND_16410</name>
</gene>
<dbReference type="Pfam" id="PF13561">
    <property type="entry name" value="adh_short_C2"/>
    <property type="match status" value="1"/>
</dbReference>
<organism evidence="3 4">
    <name type="scientific">Polaromonas aquatica</name>
    <dbReference type="NCBI Taxonomy" id="332657"/>
    <lineage>
        <taxon>Bacteria</taxon>
        <taxon>Pseudomonadati</taxon>
        <taxon>Pseudomonadota</taxon>
        <taxon>Betaproteobacteria</taxon>
        <taxon>Burkholderiales</taxon>
        <taxon>Comamonadaceae</taxon>
        <taxon>Polaromonas</taxon>
    </lineage>
</organism>
<comment type="caution">
    <text evidence="3">The sequence shown here is derived from an EMBL/GenBank/DDBJ whole genome shotgun (WGS) entry which is preliminary data.</text>
</comment>